<protein>
    <submittedName>
        <fullName evidence="2">Uncharacterized protein</fullName>
    </submittedName>
</protein>
<gene>
    <name evidence="2" type="ORF">PF008_g25332</name>
</gene>
<evidence type="ECO:0000313" key="2">
    <source>
        <dbReference type="EMBL" id="KAE9291415.1"/>
    </source>
</evidence>
<proteinExistence type="predicted"/>
<sequence length="91" mass="9942">MVVAAVAAVMAVVPARTAIWIVKLSSLVSSKKWRRELRLLLIGTCQIRNLVSSSTSNVHSNMDVTTNEDDGRTTTKNGRGGNEYGIDLSYF</sequence>
<feature type="region of interest" description="Disordered" evidence="1">
    <location>
        <begin position="58"/>
        <end position="91"/>
    </location>
</feature>
<reference evidence="2 3" key="1">
    <citation type="submission" date="2018-09" db="EMBL/GenBank/DDBJ databases">
        <title>Genomic investigation of the strawberry pathogen Phytophthora fragariae indicates pathogenicity is determined by transcriptional variation in three key races.</title>
        <authorList>
            <person name="Adams T.M."/>
            <person name="Armitage A.D."/>
            <person name="Sobczyk M.K."/>
            <person name="Bates H.J."/>
            <person name="Dunwell J.M."/>
            <person name="Nellist C.F."/>
            <person name="Harrison R.J."/>
        </authorList>
    </citation>
    <scope>NUCLEOTIDE SEQUENCE [LARGE SCALE GENOMIC DNA]</scope>
    <source>
        <strain evidence="2 3">NOV-77</strain>
    </source>
</reference>
<evidence type="ECO:0000256" key="1">
    <source>
        <dbReference type="SAM" id="MobiDB-lite"/>
    </source>
</evidence>
<dbReference type="Proteomes" id="UP000486351">
    <property type="component" value="Unassembled WGS sequence"/>
</dbReference>
<organism evidence="2 3">
    <name type="scientific">Phytophthora fragariae</name>
    <dbReference type="NCBI Taxonomy" id="53985"/>
    <lineage>
        <taxon>Eukaryota</taxon>
        <taxon>Sar</taxon>
        <taxon>Stramenopiles</taxon>
        <taxon>Oomycota</taxon>
        <taxon>Peronosporomycetes</taxon>
        <taxon>Peronosporales</taxon>
        <taxon>Peronosporaceae</taxon>
        <taxon>Phytophthora</taxon>
    </lineage>
</organism>
<comment type="caution">
    <text evidence="2">The sequence shown here is derived from an EMBL/GenBank/DDBJ whole genome shotgun (WGS) entry which is preliminary data.</text>
</comment>
<dbReference type="EMBL" id="QXFY01002864">
    <property type="protein sequence ID" value="KAE9291415.1"/>
    <property type="molecule type" value="Genomic_DNA"/>
</dbReference>
<name>A0A6G0QK79_9STRA</name>
<dbReference type="AlphaFoldDB" id="A0A6G0QK79"/>
<evidence type="ECO:0000313" key="3">
    <source>
        <dbReference type="Proteomes" id="UP000486351"/>
    </source>
</evidence>
<accession>A0A6G0QK79</accession>